<protein>
    <submittedName>
        <fullName evidence="3">Uncharacterized protein</fullName>
    </submittedName>
</protein>
<sequence length="517" mass="56491">MGILLSFFLAFSLSLSLPSLPPSLSSSSETRGPKFPSAAVGQKDRKDSDADALLFRLDDTWQGNRVIGVCSLHARTGTGSGFHARRSHAIHALLQPRIRSSSMLWSSSSNKCAHHSPKRKQVSSALVDHAPLQRAPVESNGALLTSNRSSEKRKKNKVWLARRNLPRKPHRMRVERAGGYHVAHVVKSGEVVSDSQVQASKVGGGQVGSRYGRRKRSSTFCARADEACEGRNLKARRRPAGRAGRKIWPSGIRGTYSHTRVVSSKALALALRPLCTDHVATTLRSLGAVLTASECSSTPWSERDGERAAMEGVQRVVSSTSKRKRRRRRRRRRMLVYLPGVDATGCQMVVVPEKLGWAHRHTHAFAVLPFVLFCRPTFNQQQQLGPVFVPCSLSEIGPSHPQLDVPSWRLKAQWQTCSQPVVPPHGSTALEADGTHRHSTISQVRYCTGLELQATTDSTTVESSYHSSSQQLESVASLPASLPGQPVLPACLPVCRPVCLDRADSQSTRLCLAGSAC</sequence>
<organism evidence="3 4">
    <name type="scientific">Sphaerulina musiva (strain SO2202)</name>
    <name type="common">Poplar stem canker fungus</name>
    <name type="synonym">Septoria musiva</name>
    <dbReference type="NCBI Taxonomy" id="692275"/>
    <lineage>
        <taxon>Eukaryota</taxon>
        <taxon>Fungi</taxon>
        <taxon>Dikarya</taxon>
        <taxon>Ascomycota</taxon>
        <taxon>Pezizomycotina</taxon>
        <taxon>Dothideomycetes</taxon>
        <taxon>Dothideomycetidae</taxon>
        <taxon>Mycosphaerellales</taxon>
        <taxon>Mycosphaerellaceae</taxon>
        <taxon>Sphaerulina</taxon>
    </lineage>
</organism>
<keyword evidence="4" id="KW-1185">Reference proteome</keyword>
<evidence type="ECO:0000313" key="3">
    <source>
        <dbReference type="EMBL" id="EMF13968.1"/>
    </source>
</evidence>
<proteinExistence type="predicted"/>
<dbReference type="HOGENOM" id="CLU_526941_0_0_1"/>
<dbReference type="AlphaFoldDB" id="M3CJJ3"/>
<name>M3CJJ3_SPHMS</name>
<evidence type="ECO:0000256" key="2">
    <source>
        <dbReference type="SAM" id="SignalP"/>
    </source>
</evidence>
<keyword evidence="2" id="KW-0732">Signal</keyword>
<feature type="region of interest" description="Disordered" evidence="1">
    <location>
        <begin position="300"/>
        <end position="329"/>
    </location>
</feature>
<feature type="region of interest" description="Disordered" evidence="1">
    <location>
        <begin position="24"/>
        <end position="44"/>
    </location>
</feature>
<reference evidence="3 4" key="1">
    <citation type="journal article" date="2012" name="PLoS Pathog.">
        <title>Diverse lifestyles and strategies of plant pathogenesis encoded in the genomes of eighteen Dothideomycetes fungi.</title>
        <authorList>
            <person name="Ohm R.A."/>
            <person name="Feau N."/>
            <person name="Henrissat B."/>
            <person name="Schoch C.L."/>
            <person name="Horwitz B.A."/>
            <person name="Barry K.W."/>
            <person name="Condon B.J."/>
            <person name="Copeland A.C."/>
            <person name="Dhillon B."/>
            <person name="Glaser F."/>
            <person name="Hesse C.N."/>
            <person name="Kosti I."/>
            <person name="LaButti K."/>
            <person name="Lindquist E.A."/>
            <person name="Lucas S."/>
            <person name="Salamov A.A."/>
            <person name="Bradshaw R.E."/>
            <person name="Ciuffetti L."/>
            <person name="Hamelin R.C."/>
            <person name="Kema G.H.J."/>
            <person name="Lawrence C."/>
            <person name="Scott J.A."/>
            <person name="Spatafora J.W."/>
            <person name="Turgeon B.G."/>
            <person name="de Wit P.J.G.M."/>
            <person name="Zhong S."/>
            <person name="Goodwin S.B."/>
            <person name="Grigoriev I.V."/>
        </authorList>
    </citation>
    <scope>NUCLEOTIDE SEQUENCE [LARGE SCALE GENOMIC DNA]</scope>
    <source>
        <strain evidence="3 4">SO2202</strain>
    </source>
</reference>
<evidence type="ECO:0000256" key="1">
    <source>
        <dbReference type="SAM" id="MobiDB-lite"/>
    </source>
</evidence>
<accession>M3CJJ3</accession>
<dbReference type="EMBL" id="KB456262">
    <property type="protein sequence ID" value="EMF13968.1"/>
    <property type="molecule type" value="Genomic_DNA"/>
</dbReference>
<dbReference type="Proteomes" id="UP000016931">
    <property type="component" value="Unassembled WGS sequence"/>
</dbReference>
<dbReference type="RefSeq" id="XP_016762089.1">
    <property type="nucleotide sequence ID" value="XM_016900630.1"/>
</dbReference>
<gene>
    <name evidence="3" type="ORF">SEPMUDRAFT_106359</name>
</gene>
<feature type="chain" id="PRO_5004031893" evidence="2">
    <location>
        <begin position="17"/>
        <end position="517"/>
    </location>
</feature>
<evidence type="ECO:0000313" key="4">
    <source>
        <dbReference type="Proteomes" id="UP000016931"/>
    </source>
</evidence>
<feature type="signal peptide" evidence="2">
    <location>
        <begin position="1"/>
        <end position="16"/>
    </location>
</feature>
<dbReference type="GeneID" id="27897767"/>